<evidence type="ECO:0000313" key="2">
    <source>
        <dbReference type="EMBL" id="PHP65472.1"/>
    </source>
</evidence>
<feature type="domain" description="Methyltransferase FkbM" evidence="1">
    <location>
        <begin position="99"/>
        <end position="258"/>
    </location>
</feature>
<dbReference type="RefSeq" id="WP_099307985.1">
    <property type="nucleotide sequence ID" value="NZ_PDVP01000015.1"/>
</dbReference>
<evidence type="ECO:0000313" key="3">
    <source>
        <dbReference type="Proteomes" id="UP000221168"/>
    </source>
</evidence>
<dbReference type="InterPro" id="IPR029063">
    <property type="entry name" value="SAM-dependent_MTases_sf"/>
</dbReference>
<dbReference type="Pfam" id="PF05050">
    <property type="entry name" value="Methyltransf_21"/>
    <property type="match status" value="1"/>
</dbReference>
<dbReference type="NCBIfam" id="TIGR01444">
    <property type="entry name" value="fkbM_fam"/>
    <property type="match status" value="1"/>
</dbReference>
<proteinExistence type="predicted"/>
<evidence type="ECO:0000259" key="1">
    <source>
        <dbReference type="Pfam" id="PF05050"/>
    </source>
</evidence>
<dbReference type="PANTHER" id="PTHR34203">
    <property type="entry name" value="METHYLTRANSFERASE, FKBM FAMILY PROTEIN"/>
    <property type="match status" value="1"/>
</dbReference>
<dbReference type="Gene3D" id="3.40.50.150">
    <property type="entry name" value="Vaccinia Virus protein VP39"/>
    <property type="match status" value="1"/>
</dbReference>
<accession>A0A2G1QIY4</accession>
<sequence>MRIVWPGDETGTVVASERSLSRLVVDELLSRALDRMAKRATRRTGRIPSVCVSSNDLIARRIISTGIFESSQLETLDHLVRNRFADLGRDLDRMDLFVDVGANIGIYATRYSDFFEETIAVEANPVTFKLLEANLMLQDTSRVTPVCIGASDTSGEGVITIREEGNLGGASIARPCARAADGVLNVPVRLEPLDSLVEARAPGRRVDLIKVDVEGYEAHVLRGARKTIRRDRPVILYERTGASDGQEVDAILKECGYEDFCLFERVLGLDRLPPRTALQLRKLSPDSIVNSALVCAY</sequence>
<dbReference type="Proteomes" id="UP000221168">
    <property type="component" value="Unassembled WGS sequence"/>
</dbReference>
<dbReference type="PANTHER" id="PTHR34203:SF15">
    <property type="entry name" value="SLL1173 PROTEIN"/>
    <property type="match status" value="1"/>
</dbReference>
<dbReference type="EMBL" id="PDVP01000015">
    <property type="protein sequence ID" value="PHP65472.1"/>
    <property type="molecule type" value="Genomic_DNA"/>
</dbReference>
<reference evidence="2 3" key="1">
    <citation type="submission" date="2017-10" db="EMBL/GenBank/DDBJ databases">
        <title>Sedimentibacterium mangrovi gen. nov., sp. nov., a novel member of family Phyllobacteriacea isolated from mangrove sediment.</title>
        <authorList>
            <person name="Liao H."/>
            <person name="Tian Y."/>
        </authorList>
    </citation>
    <scope>NUCLEOTIDE SEQUENCE [LARGE SCALE GENOMIC DNA]</scope>
    <source>
        <strain evidence="2 3">X9-2-2</strain>
    </source>
</reference>
<dbReference type="OrthoDB" id="9814604at2"/>
<name>A0A2G1QIY4_9HYPH</name>
<dbReference type="SUPFAM" id="SSF53335">
    <property type="entry name" value="S-adenosyl-L-methionine-dependent methyltransferases"/>
    <property type="match status" value="1"/>
</dbReference>
<gene>
    <name evidence="2" type="ORF">CSC94_19150</name>
</gene>
<comment type="caution">
    <text evidence="2">The sequence shown here is derived from an EMBL/GenBank/DDBJ whole genome shotgun (WGS) entry which is preliminary data.</text>
</comment>
<organism evidence="2 3">
    <name type="scientific">Zhengella mangrovi</name>
    <dbReference type="NCBI Taxonomy" id="1982044"/>
    <lineage>
        <taxon>Bacteria</taxon>
        <taxon>Pseudomonadati</taxon>
        <taxon>Pseudomonadota</taxon>
        <taxon>Alphaproteobacteria</taxon>
        <taxon>Hyphomicrobiales</taxon>
        <taxon>Notoacmeibacteraceae</taxon>
        <taxon>Zhengella</taxon>
    </lineage>
</organism>
<protein>
    <recommendedName>
        <fullName evidence="1">Methyltransferase FkbM domain-containing protein</fullName>
    </recommendedName>
</protein>
<keyword evidence="3" id="KW-1185">Reference proteome</keyword>
<dbReference type="AlphaFoldDB" id="A0A2G1QIY4"/>
<dbReference type="InterPro" id="IPR052514">
    <property type="entry name" value="SAM-dependent_MTase"/>
</dbReference>
<dbReference type="InterPro" id="IPR006342">
    <property type="entry name" value="FkbM_mtfrase"/>
</dbReference>